<dbReference type="WBParaSite" id="ECPE_0001673701-mRNA-1">
    <property type="protein sequence ID" value="ECPE_0001673701-mRNA-1"/>
    <property type="gene ID" value="ECPE_0001673701"/>
</dbReference>
<dbReference type="AlphaFoldDB" id="A0A183BBV9"/>
<evidence type="ECO:0000313" key="4">
    <source>
        <dbReference type="WBParaSite" id="ECPE_0001673701-mRNA-1"/>
    </source>
</evidence>
<evidence type="ECO:0000313" key="3">
    <source>
        <dbReference type="Proteomes" id="UP000272942"/>
    </source>
</evidence>
<keyword evidence="3" id="KW-1185">Reference proteome</keyword>
<keyword evidence="1" id="KW-0175">Coiled coil</keyword>
<evidence type="ECO:0000256" key="1">
    <source>
        <dbReference type="SAM" id="Coils"/>
    </source>
</evidence>
<reference evidence="4" key="1">
    <citation type="submission" date="2016-06" db="UniProtKB">
        <authorList>
            <consortium name="WormBaseParasite"/>
        </authorList>
    </citation>
    <scope>IDENTIFICATION</scope>
</reference>
<dbReference type="Proteomes" id="UP000272942">
    <property type="component" value="Unassembled WGS sequence"/>
</dbReference>
<reference evidence="2 3" key="2">
    <citation type="submission" date="2018-11" db="EMBL/GenBank/DDBJ databases">
        <authorList>
            <consortium name="Pathogen Informatics"/>
        </authorList>
    </citation>
    <scope>NUCLEOTIDE SEQUENCE [LARGE SCALE GENOMIC DNA]</scope>
    <source>
        <strain evidence="2 3">Egypt</strain>
    </source>
</reference>
<feature type="coiled-coil region" evidence="1">
    <location>
        <begin position="39"/>
        <end position="66"/>
    </location>
</feature>
<accession>A0A183BBV9</accession>
<protein>
    <submittedName>
        <fullName evidence="4">PKcGMP_CC domain-containing protein</fullName>
    </submittedName>
</protein>
<dbReference type="EMBL" id="UZAN01065458">
    <property type="protein sequence ID" value="VDP93966.1"/>
    <property type="molecule type" value="Genomic_DNA"/>
</dbReference>
<organism evidence="4">
    <name type="scientific">Echinostoma caproni</name>
    <dbReference type="NCBI Taxonomy" id="27848"/>
    <lineage>
        <taxon>Eukaryota</taxon>
        <taxon>Metazoa</taxon>
        <taxon>Spiralia</taxon>
        <taxon>Lophotrochozoa</taxon>
        <taxon>Platyhelminthes</taxon>
        <taxon>Trematoda</taxon>
        <taxon>Digenea</taxon>
        <taxon>Plagiorchiida</taxon>
        <taxon>Echinostomata</taxon>
        <taxon>Echinostomatoidea</taxon>
        <taxon>Echinostomatidae</taxon>
        <taxon>Echinostoma</taxon>
    </lineage>
</organism>
<sequence>MADKTSLGSSYEDTNPMRLDEPVMVMDNILSQAEMLGIIQEQALDLGRLKAEVNALEDQVAKLKTLMLNSPVHLVADQAIKVSELQILDTARMLQADATASKRIIFWEHFLSSLTPQEMNKLILKHLDTKYFKPGICSGLTPKKRKTPQGLVVNMGSPSTARKLITFAPFLKRS</sequence>
<gene>
    <name evidence="2" type="ORF">ECPE_LOCUS16694</name>
</gene>
<proteinExistence type="predicted"/>
<name>A0A183BBV9_9TREM</name>
<evidence type="ECO:0000313" key="2">
    <source>
        <dbReference type="EMBL" id="VDP93966.1"/>
    </source>
</evidence>